<dbReference type="PANTHER" id="PTHR35788:SF1">
    <property type="entry name" value="EXPORTED PROTEIN"/>
    <property type="match status" value="1"/>
</dbReference>
<evidence type="ECO:0000259" key="3">
    <source>
        <dbReference type="Pfam" id="PF12229"/>
    </source>
</evidence>
<dbReference type="Pfam" id="PF04294">
    <property type="entry name" value="VanW"/>
    <property type="match status" value="1"/>
</dbReference>
<proteinExistence type="predicted"/>
<feature type="transmembrane region" description="Helical" evidence="2">
    <location>
        <begin position="39"/>
        <end position="57"/>
    </location>
</feature>
<keyword evidence="2" id="KW-1133">Transmembrane helix</keyword>
<dbReference type="InterPro" id="IPR052913">
    <property type="entry name" value="Glycopeptide_resist_protein"/>
</dbReference>
<protein>
    <submittedName>
        <fullName evidence="4">Vancomycin resistance protein YoaR</fullName>
    </submittedName>
</protein>
<keyword evidence="2" id="KW-0472">Membrane</keyword>
<sequence>MTDDGSSHIQIDRQVSDAEAQTDDGAVAETEPGRARRRWPLLAALIGLLVLGGVYGVDLLVSAGTVPRGVVVAGVEVGGLTRAEAESRLTERLASRLAEPVTVVGADGARAVLDPRGVNVTADWAATLDRAGDQPVAPWTRVRSLFTTTEVSPVLSRADGAALVNVLGPQVLPTERPASDARLRFADGRPSVEPSVAGRRVDWDRLAAALPEVLARPRDRVVELAYRTVPPAVGTEQVTALGVNEVIGEFTTKGFARDSGVNIRVVAEKVNGAVLPPGGTFSLNGFTGPRGRAQGYVEAGVIEEGVPARAVGGGISQFATTMYNASYFAAMTDVEHKEHSYYISRYPMGREATVFQNPNGSSVIDLKFRNDNPTAVAIQTIWTPATITVKLWGTKRYTIESVNGGRYGSTGAPTTIKPPGESCRASKGQSGFSTSDTQIVRDLTGKEIRRTPRTVVYNPVPAIRCQAEKPTP</sequence>
<dbReference type="PANTHER" id="PTHR35788">
    <property type="entry name" value="EXPORTED PROTEIN-RELATED"/>
    <property type="match status" value="1"/>
</dbReference>
<dbReference type="Proteomes" id="UP000294257">
    <property type="component" value="Unassembled WGS sequence"/>
</dbReference>
<feature type="region of interest" description="Disordered" evidence="1">
    <location>
        <begin position="410"/>
        <end position="434"/>
    </location>
</feature>
<dbReference type="Pfam" id="PF12229">
    <property type="entry name" value="PG_binding_4"/>
    <property type="match status" value="1"/>
</dbReference>
<reference evidence="4 5" key="1">
    <citation type="submission" date="2019-02" db="EMBL/GenBank/DDBJ databases">
        <title>Genomic Encyclopedia of Type Strains, Phase IV (KMG-IV): sequencing the most valuable type-strain genomes for metagenomic binning, comparative biology and taxonomic classification.</title>
        <authorList>
            <person name="Goeker M."/>
        </authorList>
    </citation>
    <scope>NUCLEOTIDE SEQUENCE [LARGE SCALE GENOMIC DNA]</scope>
    <source>
        <strain evidence="4 5">DSM 101727</strain>
    </source>
</reference>
<dbReference type="RefSeq" id="WP_165401288.1">
    <property type="nucleotide sequence ID" value="NZ_SGWQ01000002.1"/>
</dbReference>
<dbReference type="AlphaFoldDB" id="A0A4Q7L369"/>
<feature type="domain" description="YoaR-like putative peptidoglycan binding" evidence="3">
    <location>
        <begin position="162"/>
        <end position="217"/>
    </location>
</feature>
<evidence type="ECO:0000256" key="2">
    <source>
        <dbReference type="SAM" id="Phobius"/>
    </source>
</evidence>
<feature type="region of interest" description="Disordered" evidence="1">
    <location>
        <begin position="1"/>
        <end position="32"/>
    </location>
</feature>
<evidence type="ECO:0000313" key="5">
    <source>
        <dbReference type="Proteomes" id="UP000294257"/>
    </source>
</evidence>
<dbReference type="InterPro" id="IPR022029">
    <property type="entry name" value="YoaR-like_PG-bd"/>
</dbReference>
<keyword evidence="2" id="KW-0812">Transmembrane</keyword>
<gene>
    <name evidence="4" type="ORF">EV193_102566</name>
</gene>
<organism evidence="4 5">
    <name type="scientific">Herbihabitans rhizosphaerae</name>
    <dbReference type="NCBI Taxonomy" id="1872711"/>
    <lineage>
        <taxon>Bacteria</taxon>
        <taxon>Bacillati</taxon>
        <taxon>Actinomycetota</taxon>
        <taxon>Actinomycetes</taxon>
        <taxon>Pseudonocardiales</taxon>
        <taxon>Pseudonocardiaceae</taxon>
        <taxon>Herbihabitans</taxon>
    </lineage>
</organism>
<name>A0A4Q7L369_9PSEU</name>
<keyword evidence="5" id="KW-1185">Reference proteome</keyword>
<comment type="caution">
    <text evidence="4">The sequence shown here is derived from an EMBL/GenBank/DDBJ whole genome shotgun (WGS) entry which is preliminary data.</text>
</comment>
<evidence type="ECO:0000256" key="1">
    <source>
        <dbReference type="SAM" id="MobiDB-lite"/>
    </source>
</evidence>
<dbReference type="EMBL" id="SGWQ01000002">
    <property type="protein sequence ID" value="RZS43586.1"/>
    <property type="molecule type" value="Genomic_DNA"/>
</dbReference>
<accession>A0A4Q7L369</accession>
<evidence type="ECO:0000313" key="4">
    <source>
        <dbReference type="EMBL" id="RZS43586.1"/>
    </source>
</evidence>
<dbReference type="InterPro" id="IPR007391">
    <property type="entry name" value="Vancomycin_resist_VanW"/>
</dbReference>